<dbReference type="FunFam" id="2.60.40.1930:FF:000001">
    <property type="entry name" value="CD109 isoform 3"/>
    <property type="match status" value="1"/>
</dbReference>
<evidence type="ECO:0000256" key="3">
    <source>
        <dbReference type="ARBA" id="ARBA00023180"/>
    </source>
</evidence>
<sequence>MYVVVAPKVLRSNTDYHISVSLYDIPAPIEVNASVIGPAHSVSTGAVAVGTAESKVLTLAIGDWTEGRYRVQVEGKGANFINDDEPWHITRDGFLDKMFPYYEAKCLSVFIQTDKATYKPGQKVQFRAVVVNPSLIPKDNVPIDIYIEDGNGKRVIEWTKLYAKNGVIAEELQLSAQPVLGHWTIGVTACRHNTTKTFTVVDDMFPTFDVEVVLPTYVTRNRSEVVALIKAFDTNGKAIKGELTLIARTINFYRPSKFLTKTAIDGSANLTISLADDLLYKVHVNNMPREFAVTAVVRDALTGKQCNRTNTVKAYERDLKFEVIAPLNAYKPGLKNTFVVKVCTQDGKPVADSGPQLKLKYGYSWNDNKWTDSPLLLWPTNGFIKFDIIPPRDMGINELVVKTEYMGHTYALDIKRATTRSGHYMQVIRLDTTDITVGQDVKFVVNATEPIVRLVCEVLGKGDIAWAKSFDIPANTTAGYEFSVATVPQMAPSARVLCHYVRPSDQEVVADDIDFDVLPVIGTPFTVNADTRHTSPGEFGCVGLNTSDNPFVDISREDVLNELKTYVRTTRNSPSYGMRGRWHSTRITFVDAGVEVMHNGFIEHG</sequence>
<dbReference type="Gene3D" id="2.60.40.10">
    <property type="entry name" value="Immunoglobulins"/>
    <property type="match status" value="1"/>
</dbReference>
<keyword evidence="2" id="KW-0882">Thioester bond</keyword>
<feature type="domain" description="Alpha-2-macroglobulin bait region" evidence="8">
    <location>
        <begin position="428"/>
        <end position="538"/>
    </location>
</feature>
<dbReference type="PANTHER" id="PTHR11412:SF136">
    <property type="entry name" value="CD109 ANTIGEN"/>
    <property type="match status" value="1"/>
</dbReference>
<name>A0A7R9PZ62_9ACAR</name>
<evidence type="ECO:0000256" key="5">
    <source>
        <dbReference type="ARBA" id="ARBA00063781"/>
    </source>
</evidence>
<feature type="domain" description="Macroglobulin" evidence="7">
    <location>
        <begin position="109"/>
        <end position="200"/>
    </location>
</feature>
<dbReference type="EMBL" id="OC857827">
    <property type="protein sequence ID" value="CAD7625692.1"/>
    <property type="molecule type" value="Genomic_DNA"/>
</dbReference>
<evidence type="ECO:0000256" key="6">
    <source>
        <dbReference type="ARBA" id="ARBA00078071"/>
    </source>
</evidence>
<dbReference type="Proteomes" id="UP000759131">
    <property type="component" value="Unassembled WGS sequence"/>
</dbReference>
<dbReference type="InterPro" id="IPR011625">
    <property type="entry name" value="A2M_N_BRD"/>
</dbReference>
<comment type="function">
    <text evidence="4">Binds covalently through a thioester bond to the pathogen surface resulting in pathogen clearance.</text>
</comment>
<dbReference type="Pfam" id="PF07703">
    <property type="entry name" value="A2M_BRD"/>
    <property type="match status" value="1"/>
</dbReference>
<gene>
    <name evidence="9" type="ORF">OSB1V03_LOCUS6125</name>
</gene>
<dbReference type="InterPro" id="IPR002890">
    <property type="entry name" value="MG2"/>
</dbReference>
<evidence type="ECO:0000256" key="2">
    <source>
        <dbReference type="ARBA" id="ARBA00022966"/>
    </source>
</evidence>
<protein>
    <recommendedName>
        <fullName evidence="6">TEP1-F</fullName>
    </recommendedName>
</protein>
<dbReference type="Pfam" id="PF01835">
    <property type="entry name" value="MG2"/>
    <property type="match status" value="1"/>
</dbReference>
<dbReference type="Gene3D" id="2.60.40.1940">
    <property type="match status" value="1"/>
</dbReference>
<evidence type="ECO:0000256" key="4">
    <source>
        <dbReference type="ARBA" id="ARBA00057615"/>
    </source>
</evidence>
<dbReference type="Gene3D" id="2.60.40.1930">
    <property type="match status" value="2"/>
</dbReference>
<proteinExistence type="predicted"/>
<dbReference type="PANTHER" id="PTHR11412">
    <property type="entry name" value="MACROGLOBULIN / COMPLEMENT"/>
    <property type="match status" value="1"/>
</dbReference>
<dbReference type="OrthoDB" id="6510601at2759"/>
<evidence type="ECO:0000256" key="1">
    <source>
        <dbReference type="ARBA" id="ARBA00022729"/>
    </source>
</evidence>
<keyword evidence="10" id="KW-1185">Reference proteome</keyword>
<accession>A0A7R9PZ62</accession>
<dbReference type="InterPro" id="IPR050473">
    <property type="entry name" value="A2M/Complement_sys"/>
</dbReference>
<keyword evidence="1" id="KW-0732">Signal</keyword>
<dbReference type="GO" id="GO:0004866">
    <property type="term" value="F:endopeptidase inhibitor activity"/>
    <property type="evidence" value="ECO:0007669"/>
    <property type="project" value="InterPro"/>
</dbReference>
<dbReference type="InterPro" id="IPR013783">
    <property type="entry name" value="Ig-like_fold"/>
</dbReference>
<evidence type="ECO:0000259" key="7">
    <source>
        <dbReference type="Pfam" id="PF01835"/>
    </source>
</evidence>
<reference evidence="9" key="1">
    <citation type="submission" date="2020-11" db="EMBL/GenBank/DDBJ databases">
        <authorList>
            <person name="Tran Van P."/>
        </authorList>
    </citation>
    <scope>NUCLEOTIDE SEQUENCE</scope>
</reference>
<dbReference type="Gene3D" id="2.60.40.2950">
    <property type="match status" value="1"/>
</dbReference>
<dbReference type="EMBL" id="CAJPIZ010003252">
    <property type="protein sequence ID" value="CAG2106122.1"/>
    <property type="molecule type" value="Genomic_DNA"/>
</dbReference>
<keyword evidence="3" id="KW-0325">Glycoprotein</keyword>
<comment type="subunit">
    <text evidence="5">Heterodimer of a TEP1-N chain and an TEP1-C chain non-covalently linked. Forms a complex composed of TEP1-N and TEP1-C heterodimer, LRIM1 and APL1C; the interaction stabilizes TEP1-N and TEP1-C heterodimer, prevents its binding to tissues while circulating in the hemolymph and protects the thioester bond from hydrolysis. Mature TEP1 and to a lesser extent full-length TEP1 interact with SPCLIP1; the interaction is induced by microbial infection.</text>
</comment>
<organism evidence="9">
    <name type="scientific">Medioppia subpectinata</name>
    <dbReference type="NCBI Taxonomy" id="1979941"/>
    <lineage>
        <taxon>Eukaryota</taxon>
        <taxon>Metazoa</taxon>
        <taxon>Ecdysozoa</taxon>
        <taxon>Arthropoda</taxon>
        <taxon>Chelicerata</taxon>
        <taxon>Arachnida</taxon>
        <taxon>Acari</taxon>
        <taxon>Acariformes</taxon>
        <taxon>Sarcoptiformes</taxon>
        <taxon>Oribatida</taxon>
        <taxon>Brachypylina</taxon>
        <taxon>Oppioidea</taxon>
        <taxon>Oppiidae</taxon>
        <taxon>Medioppia</taxon>
    </lineage>
</organism>
<evidence type="ECO:0000313" key="10">
    <source>
        <dbReference type="Proteomes" id="UP000759131"/>
    </source>
</evidence>
<evidence type="ECO:0000259" key="8">
    <source>
        <dbReference type="Pfam" id="PF07703"/>
    </source>
</evidence>
<dbReference type="AlphaFoldDB" id="A0A7R9PZ62"/>
<evidence type="ECO:0000313" key="9">
    <source>
        <dbReference type="EMBL" id="CAD7625692.1"/>
    </source>
</evidence>